<evidence type="ECO:0000313" key="2">
    <source>
        <dbReference type="EMBL" id="GLQ64171.1"/>
    </source>
</evidence>
<feature type="domain" description="ABM" evidence="1">
    <location>
        <begin position="9"/>
        <end position="97"/>
    </location>
</feature>
<organism evidence="2 3">
    <name type="scientific">Gluconobacter cerinus</name>
    <dbReference type="NCBI Taxonomy" id="38307"/>
    <lineage>
        <taxon>Bacteria</taxon>
        <taxon>Pseudomonadati</taxon>
        <taxon>Pseudomonadota</taxon>
        <taxon>Alphaproteobacteria</taxon>
        <taxon>Acetobacterales</taxon>
        <taxon>Acetobacteraceae</taxon>
        <taxon>Gluconobacter</taxon>
    </lineage>
</organism>
<accession>A0AAV5NIH6</accession>
<evidence type="ECO:0000313" key="3">
    <source>
        <dbReference type="Proteomes" id="UP001156614"/>
    </source>
</evidence>
<dbReference type="Gene3D" id="3.30.70.100">
    <property type="match status" value="1"/>
</dbReference>
<dbReference type="RefSeq" id="WP_099213490.1">
    <property type="nucleotide sequence ID" value="NZ_BEWM01000010.1"/>
</dbReference>
<proteinExistence type="predicted"/>
<comment type="caution">
    <text evidence="2">The sequence shown here is derived from an EMBL/GenBank/DDBJ whole genome shotgun (WGS) entry which is preliminary data.</text>
</comment>
<gene>
    <name evidence="2" type="ORF">GCM10007867_30170</name>
</gene>
<dbReference type="InterPro" id="IPR007138">
    <property type="entry name" value="ABM_dom"/>
</dbReference>
<dbReference type="InterPro" id="IPR011008">
    <property type="entry name" value="Dimeric_a/b-barrel"/>
</dbReference>
<keyword evidence="2" id="KW-0503">Monooxygenase</keyword>
<sequence length="105" mass="11805">MSDLSTNILTIIAEIYIRPEHKDAILGAVAACVIASRLEPSNISYDCKRDQNDPKHLVFIEQWESLDALLIHEQTAHFLAMKETFTAGLERPLTVTLLEPCPRMA</sequence>
<dbReference type="PROSITE" id="PS51725">
    <property type="entry name" value="ABM"/>
    <property type="match status" value="1"/>
</dbReference>
<dbReference type="PANTHER" id="PTHR33336:SF3">
    <property type="entry name" value="ABM DOMAIN-CONTAINING PROTEIN"/>
    <property type="match status" value="1"/>
</dbReference>
<dbReference type="EMBL" id="BSNU01000009">
    <property type="protein sequence ID" value="GLQ64171.1"/>
    <property type="molecule type" value="Genomic_DNA"/>
</dbReference>
<dbReference type="SUPFAM" id="SSF54909">
    <property type="entry name" value="Dimeric alpha+beta barrel"/>
    <property type="match status" value="1"/>
</dbReference>
<keyword evidence="3" id="KW-1185">Reference proteome</keyword>
<evidence type="ECO:0000259" key="1">
    <source>
        <dbReference type="PROSITE" id="PS51725"/>
    </source>
</evidence>
<keyword evidence="2" id="KW-0560">Oxidoreductase</keyword>
<dbReference type="Pfam" id="PF03992">
    <property type="entry name" value="ABM"/>
    <property type="match status" value="1"/>
</dbReference>
<dbReference type="Proteomes" id="UP001156614">
    <property type="component" value="Unassembled WGS sequence"/>
</dbReference>
<dbReference type="InterPro" id="IPR050744">
    <property type="entry name" value="AI-2_Isomerase_LsrG"/>
</dbReference>
<dbReference type="GO" id="GO:0005829">
    <property type="term" value="C:cytosol"/>
    <property type="evidence" value="ECO:0007669"/>
    <property type="project" value="TreeGrafter"/>
</dbReference>
<reference evidence="3" key="1">
    <citation type="journal article" date="2019" name="Int. J. Syst. Evol. Microbiol.">
        <title>The Global Catalogue of Microorganisms (GCM) 10K type strain sequencing project: providing services to taxonomists for standard genome sequencing and annotation.</title>
        <authorList>
            <consortium name="The Broad Institute Genomics Platform"/>
            <consortium name="The Broad Institute Genome Sequencing Center for Infectious Disease"/>
            <person name="Wu L."/>
            <person name="Ma J."/>
        </authorList>
    </citation>
    <scope>NUCLEOTIDE SEQUENCE [LARGE SCALE GENOMIC DNA]</scope>
    <source>
        <strain evidence="3">NBRC 3267</strain>
    </source>
</reference>
<name>A0AAV5NIH6_9PROT</name>
<protein>
    <submittedName>
        <fullName evidence="2">Antibiotic biosynthesis monooxygenase</fullName>
    </submittedName>
</protein>
<dbReference type="GO" id="GO:0004497">
    <property type="term" value="F:monooxygenase activity"/>
    <property type="evidence" value="ECO:0007669"/>
    <property type="project" value="UniProtKB-KW"/>
</dbReference>
<dbReference type="PANTHER" id="PTHR33336">
    <property type="entry name" value="QUINOL MONOOXYGENASE YGIN-RELATED"/>
    <property type="match status" value="1"/>
</dbReference>
<dbReference type="AlphaFoldDB" id="A0AAV5NIH6"/>